<keyword evidence="3" id="KW-1185">Reference proteome</keyword>
<accession>A0AAD8TRI0</accession>
<evidence type="ECO:0000313" key="2">
    <source>
        <dbReference type="EMBL" id="KAK1686474.1"/>
    </source>
</evidence>
<sequence>MFNDTRGEWTLARNRYLRQLGWSLNRPFDESIVLWHLATDLYVHHTCTSPDDDVSARRCKVMSNYMVHLLSHNPEMLMPGSRKRLLEIAYEELEVLLEGETTPMDEKELTERVFEKCESAASLSQDTASLVGDAWELAQSLLSVDETKIWELIQGVWVEMLCFSASRCRGYLHAEALGTGVEFLSYVWILLAYTGMETFAEKLQRRERNSFDSDEHYGNGAMRRRPWRTPTAKCRGRRRTSGPGQRPKQPLGVYIPSA</sequence>
<feature type="region of interest" description="Disordered" evidence="1">
    <location>
        <begin position="214"/>
        <end position="258"/>
    </location>
</feature>
<comment type="caution">
    <text evidence="2">The sequence shown here is derived from an EMBL/GenBank/DDBJ whole genome shotgun (WGS) entry which is preliminary data.</text>
</comment>
<dbReference type="EMBL" id="JAUUTY010000002">
    <property type="protein sequence ID" value="KAK1686474.1"/>
    <property type="molecule type" value="Genomic_DNA"/>
</dbReference>
<evidence type="ECO:0000313" key="3">
    <source>
        <dbReference type="Proteomes" id="UP001231189"/>
    </source>
</evidence>
<dbReference type="Pfam" id="PF04578">
    <property type="entry name" value="DUF594"/>
    <property type="match status" value="1"/>
</dbReference>
<dbReference type="AlphaFoldDB" id="A0AAD8TRI0"/>
<evidence type="ECO:0000256" key="1">
    <source>
        <dbReference type="SAM" id="MobiDB-lite"/>
    </source>
</evidence>
<proteinExistence type="predicted"/>
<evidence type="ECO:0008006" key="4">
    <source>
        <dbReference type="Google" id="ProtNLM"/>
    </source>
</evidence>
<reference evidence="2" key="1">
    <citation type="submission" date="2023-07" db="EMBL/GenBank/DDBJ databases">
        <title>A chromosome-level genome assembly of Lolium multiflorum.</title>
        <authorList>
            <person name="Chen Y."/>
            <person name="Copetti D."/>
            <person name="Kolliker R."/>
            <person name="Studer B."/>
        </authorList>
    </citation>
    <scope>NUCLEOTIDE SEQUENCE</scope>
    <source>
        <strain evidence="2">02402/16</strain>
        <tissue evidence="2">Leaf</tissue>
    </source>
</reference>
<gene>
    <name evidence="2" type="ORF">QYE76_047322</name>
</gene>
<protein>
    <recommendedName>
        <fullName evidence="4">DUF4220 domain-containing protein</fullName>
    </recommendedName>
</protein>
<organism evidence="2 3">
    <name type="scientific">Lolium multiflorum</name>
    <name type="common">Italian ryegrass</name>
    <name type="synonym">Lolium perenne subsp. multiflorum</name>
    <dbReference type="NCBI Taxonomy" id="4521"/>
    <lineage>
        <taxon>Eukaryota</taxon>
        <taxon>Viridiplantae</taxon>
        <taxon>Streptophyta</taxon>
        <taxon>Embryophyta</taxon>
        <taxon>Tracheophyta</taxon>
        <taxon>Spermatophyta</taxon>
        <taxon>Magnoliopsida</taxon>
        <taxon>Liliopsida</taxon>
        <taxon>Poales</taxon>
        <taxon>Poaceae</taxon>
        <taxon>BOP clade</taxon>
        <taxon>Pooideae</taxon>
        <taxon>Poodae</taxon>
        <taxon>Poeae</taxon>
        <taxon>Poeae Chloroplast Group 2 (Poeae type)</taxon>
        <taxon>Loliodinae</taxon>
        <taxon>Loliinae</taxon>
        <taxon>Lolium</taxon>
    </lineage>
</organism>
<dbReference type="InterPro" id="IPR007658">
    <property type="entry name" value="DUF594"/>
</dbReference>
<dbReference type="Proteomes" id="UP001231189">
    <property type="component" value="Unassembled WGS sequence"/>
</dbReference>
<dbReference type="PANTHER" id="PTHR31325">
    <property type="entry name" value="OS01G0798800 PROTEIN-RELATED"/>
    <property type="match status" value="1"/>
</dbReference>
<name>A0AAD8TRI0_LOLMU</name>